<dbReference type="HOGENOM" id="CLU_001625_2_0_1"/>
<evidence type="ECO:0000313" key="2">
    <source>
        <dbReference type="Proteomes" id="UP000009168"/>
    </source>
</evidence>
<dbReference type="eggNOG" id="KOG3525">
    <property type="taxonomic scope" value="Eukaryota"/>
</dbReference>
<accession>Q23JU4</accession>
<evidence type="ECO:0000313" key="1">
    <source>
        <dbReference type="EMBL" id="EAR96766.3"/>
    </source>
</evidence>
<keyword evidence="2" id="KW-1185">Reference proteome</keyword>
<proteinExistence type="predicted"/>
<dbReference type="AlphaFoldDB" id="Q23JU4"/>
<name>Q23JU4_TETTS</name>
<dbReference type="RefSeq" id="XP_001017011.3">
    <property type="nucleotide sequence ID" value="XM_001017011.3"/>
</dbReference>
<dbReference type="GeneID" id="7828513"/>
<reference evidence="2" key="1">
    <citation type="journal article" date="2006" name="PLoS Biol.">
        <title>Macronuclear genome sequence of the ciliate Tetrahymena thermophila, a model eukaryote.</title>
        <authorList>
            <person name="Eisen J.A."/>
            <person name="Coyne R.S."/>
            <person name="Wu M."/>
            <person name="Wu D."/>
            <person name="Thiagarajan M."/>
            <person name="Wortman J.R."/>
            <person name="Badger J.H."/>
            <person name="Ren Q."/>
            <person name="Amedeo P."/>
            <person name="Jones K.M."/>
            <person name="Tallon L.J."/>
            <person name="Delcher A.L."/>
            <person name="Salzberg S.L."/>
            <person name="Silva J.C."/>
            <person name="Haas B.J."/>
            <person name="Majoros W.H."/>
            <person name="Farzad M."/>
            <person name="Carlton J.M."/>
            <person name="Smith R.K. Jr."/>
            <person name="Garg J."/>
            <person name="Pearlman R.E."/>
            <person name="Karrer K.M."/>
            <person name="Sun L."/>
            <person name="Manning G."/>
            <person name="Elde N.C."/>
            <person name="Turkewitz A.P."/>
            <person name="Asai D.J."/>
            <person name="Wilkes D.E."/>
            <person name="Wang Y."/>
            <person name="Cai H."/>
            <person name="Collins K."/>
            <person name="Stewart B.A."/>
            <person name="Lee S.R."/>
            <person name="Wilamowska K."/>
            <person name="Weinberg Z."/>
            <person name="Ruzzo W.L."/>
            <person name="Wloga D."/>
            <person name="Gaertig J."/>
            <person name="Frankel J."/>
            <person name="Tsao C.-C."/>
            <person name="Gorovsky M.A."/>
            <person name="Keeling P.J."/>
            <person name="Waller R.F."/>
            <person name="Patron N.J."/>
            <person name="Cherry J.M."/>
            <person name="Stover N.A."/>
            <person name="Krieger C.J."/>
            <person name="del Toro C."/>
            <person name="Ryder H.F."/>
            <person name="Williamson S.C."/>
            <person name="Barbeau R.A."/>
            <person name="Hamilton E.P."/>
            <person name="Orias E."/>
        </authorList>
    </citation>
    <scope>NUCLEOTIDE SEQUENCE [LARGE SCALE GENOMIC DNA]</scope>
    <source>
        <strain evidence="2">SB210</strain>
    </source>
</reference>
<dbReference type="InParanoid" id="Q23JU4"/>
<gene>
    <name evidence="1" type="ORF">TTHERM_00860440</name>
</gene>
<dbReference type="Proteomes" id="UP000009168">
    <property type="component" value="Unassembled WGS sequence"/>
</dbReference>
<sequence length="216" mass="25430">MSKINPISLANFENFDQKITDEQNQLQLNQQKQESDKLQQKESTVFINYLQSKQESQRATQSNINLKRPDDNYQGSKLFVQQQENDINNQKVQNLQSLSDNQSIQSIYLSSKDNKQEQKLDQQNIITEQANDKKTNNIEDKGKQSKEQQKDIVEILKGSKNTQKLMQTSLLKKILIFHNFSSIFFVYSSQESRPLRFSIFYLRSRLLQFHLQTLLF</sequence>
<protein>
    <submittedName>
        <fullName evidence="1">Uncharacterized protein</fullName>
    </submittedName>
</protein>
<organism evidence="1 2">
    <name type="scientific">Tetrahymena thermophila (strain SB210)</name>
    <dbReference type="NCBI Taxonomy" id="312017"/>
    <lineage>
        <taxon>Eukaryota</taxon>
        <taxon>Sar</taxon>
        <taxon>Alveolata</taxon>
        <taxon>Ciliophora</taxon>
        <taxon>Intramacronucleata</taxon>
        <taxon>Oligohymenophorea</taxon>
        <taxon>Hymenostomatida</taxon>
        <taxon>Tetrahymenina</taxon>
        <taxon>Tetrahymenidae</taxon>
        <taxon>Tetrahymena</taxon>
    </lineage>
</organism>
<dbReference type="EMBL" id="GG662682">
    <property type="protein sequence ID" value="EAR96766.3"/>
    <property type="molecule type" value="Genomic_DNA"/>
</dbReference>
<dbReference type="KEGG" id="tet:TTHERM_00860440"/>